<keyword evidence="4" id="KW-1185">Reference proteome</keyword>
<accession>A0AAW4L6E2</accession>
<protein>
    <recommendedName>
        <fullName evidence="2">Ribosomal silencing factor RsfS</fullName>
    </recommendedName>
</protein>
<reference evidence="3 4" key="1">
    <citation type="submission" date="2021-05" db="EMBL/GenBank/DDBJ databases">
        <title>The draft genome of Geobacter pelophilus DSM 12255.</title>
        <authorList>
            <person name="Xu Z."/>
            <person name="Masuda Y."/>
            <person name="Itoh H."/>
            <person name="Senoo K."/>
        </authorList>
    </citation>
    <scope>NUCLEOTIDE SEQUENCE [LARGE SCALE GENOMIC DNA]</scope>
    <source>
        <strain evidence="3 4">DSM 12255</strain>
    </source>
</reference>
<dbReference type="HAMAP" id="MF_01477">
    <property type="entry name" value="Iojap_RsfS"/>
    <property type="match status" value="1"/>
</dbReference>
<comment type="caution">
    <text evidence="3">The sequence shown here is derived from an EMBL/GenBank/DDBJ whole genome shotgun (WGS) entry which is preliminary data.</text>
</comment>
<evidence type="ECO:0000313" key="4">
    <source>
        <dbReference type="Proteomes" id="UP000811899"/>
    </source>
</evidence>
<comment type="subcellular location">
    <subcellularLocation>
        <location evidence="2">Cytoplasm</location>
    </subcellularLocation>
</comment>
<comment type="function">
    <text evidence="2">Functions as a ribosomal silencing factor. Interacts with ribosomal protein uL14 (rplN), blocking formation of intersubunit bridge B8. Prevents association of the 30S and 50S ribosomal subunits and the formation of functional ribosomes, thus repressing translation.</text>
</comment>
<keyword evidence="2" id="KW-0963">Cytoplasm</keyword>
<dbReference type="Pfam" id="PF02410">
    <property type="entry name" value="RsfS"/>
    <property type="match status" value="1"/>
</dbReference>
<dbReference type="AlphaFoldDB" id="A0AAW4L6E2"/>
<dbReference type="PANTHER" id="PTHR21043">
    <property type="entry name" value="IOJAP SUPERFAMILY ORTHOLOG"/>
    <property type="match status" value="1"/>
</dbReference>
<comment type="subunit">
    <text evidence="2">Interacts with ribosomal protein uL14 (rplN).</text>
</comment>
<name>A0AAW4L6E2_9BACT</name>
<dbReference type="NCBIfam" id="TIGR00090">
    <property type="entry name" value="rsfS_iojap_ybeB"/>
    <property type="match status" value="1"/>
</dbReference>
<dbReference type="SUPFAM" id="SSF81301">
    <property type="entry name" value="Nucleotidyltransferase"/>
    <property type="match status" value="1"/>
</dbReference>
<dbReference type="InterPro" id="IPR043519">
    <property type="entry name" value="NT_sf"/>
</dbReference>
<sequence>MSVKKEISSLDRALKCAEYALDKKAYEVKILEIARLSSIADYLVIASGTSDKQVQAIAESVRTGLKKFGKPLDIEGLAEGKWVVIDYGDVLFHVFIEELRSYYDLDGLWQVAPQVEIPEKFLWETKGA</sequence>
<dbReference type="InterPro" id="IPR004394">
    <property type="entry name" value="Iojap/RsfS/C7orf30"/>
</dbReference>
<dbReference type="GO" id="GO:0042256">
    <property type="term" value="P:cytosolic ribosome assembly"/>
    <property type="evidence" value="ECO:0007669"/>
    <property type="project" value="UniProtKB-UniRule"/>
</dbReference>
<dbReference type="GO" id="GO:0005737">
    <property type="term" value="C:cytoplasm"/>
    <property type="evidence" value="ECO:0007669"/>
    <property type="project" value="UniProtKB-SubCell"/>
</dbReference>
<dbReference type="PANTHER" id="PTHR21043:SF0">
    <property type="entry name" value="MITOCHONDRIAL ASSEMBLY OF RIBOSOMAL LARGE SUBUNIT PROTEIN 1"/>
    <property type="match status" value="1"/>
</dbReference>
<keyword evidence="2" id="KW-0810">Translation regulation</keyword>
<dbReference type="GO" id="GO:0090071">
    <property type="term" value="P:negative regulation of ribosome biogenesis"/>
    <property type="evidence" value="ECO:0007669"/>
    <property type="project" value="UniProtKB-UniRule"/>
</dbReference>
<comment type="similarity">
    <text evidence="1 2">Belongs to the Iojap/RsfS family.</text>
</comment>
<evidence type="ECO:0000313" key="3">
    <source>
        <dbReference type="EMBL" id="MBT0663771.1"/>
    </source>
</evidence>
<dbReference type="Proteomes" id="UP000811899">
    <property type="component" value="Unassembled WGS sequence"/>
</dbReference>
<evidence type="ECO:0000256" key="1">
    <source>
        <dbReference type="ARBA" id="ARBA00010574"/>
    </source>
</evidence>
<dbReference type="EMBL" id="JAHCVJ010000002">
    <property type="protein sequence ID" value="MBT0663771.1"/>
    <property type="molecule type" value="Genomic_DNA"/>
</dbReference>
<evidence type="ECO:0000256" key="2">
    <source>
        <dbReference type="HAMAP-Rule" id="MF_01477"/>
    </source>
</evidence>
<proteinExistence type="inferred from homology"/>
<organism evidence="3 4">
    <name type="scientific">Geoanaerobacter pelophilus</name>
    <dbReference type="NCBI Taxonomy" id="60036"/>
    <lineage>
        <taxon>Bacteria</taxon>
        <taxon>Pseudomonadati</taxon>
        <taxon>Thermodesulfobacteriota</taxon>
        <taxon>Desulfuromonadia</taxon>
        <taxon>Geobacterales</taxon>
        <taxon>Geobacteraceae</taxon>
        <taxon>Geoanaerobacter</taxon>
    </lineage>
</organism>
<dbReference type="GO" id="GO:0043023">
    <property type="term" value="F:ribosomal large subunit binding"/>
    <property type="evidence" value="ECO:0007669"/>
    <property type="project" value="TreeGrafter"/>
</dbReference>
<gene>
    <name evidence="2 3" type="primary">rsfS</name>
    <name evidence="3" type="ORF">KI809_05595</name>
</gene>
<dbReference type="RefSeq" id="WP_214170558.1">
    <property type="nucleotide sequence ID" value="NZ_JAHCVJ010000002.1"/>
</dbReference>
<dbReference type="GO" id="GO:0017148">
    <property type="term" value="P:negative regulation of translation"/>
    <property type="evidence" value="ECO:0007669"/>
    <property type="project" value="UniProtKB-UniRule"/>
</dbReference>
<dbReference type="Gene3D" id="3.30.460.10">
    <property type="entry name" value="Beta Polymerase, domain 2"/>
    <property type="match status" value="1"/>
</dbReference>
<keyword evidence="2" id="KW-0678">Repressor</keyword>